<gene>
    <name evidence="2" type="ORF">ACFO5U_08890</name>
</gene>
<keyword evidence="3" id="KW-1185">Reference proteome</keyword>
<sequence length="266" mass="28932">MNVKNDFVKKVCGLTVVALFVSSVGPLASSADYSSPMPQSPLDDVLASETIDMISTEVVLDEEVLSEDFDLEEEVANMPTIDEMTPEQKELFDEIVAEQVALAGIEETEVFEEALNNFFDENSDTYNDLNSGQIELEEAIEDETQVSLMKQVFNETLGVKEAQAAITVKVGVKFAGAVFNTAIGFAVGGGVGAIQAFIIKKGKYEAQKLFNRTVTSRLKAWGAKKLAISVGVCVAVALNYLDVGTQIAKQLDKRDKVPNNGWINIY</sequence>
<dbReference type="EMBL" id="JBHSGL010000005">
    <property type="protein sequence ID" value="MFC4712973.1"/>
    <property type="molecule type" value="Genomic_DNA"/>
</dbReference>
<evidence type="ECO:0000313" key="2">
    <source>
        <dbReference type="EMBL" id="MFC4712973.1"/>
    </source>
</evidence>
<feature type="chain" id="PRO_5046320834" evidence="1">
    <location>
        <begin position="29"/>
        <end position="266"/>
    </location>
</feature>
<evidence type="ECO:0000313" key="3">
    <source>
        <dbReference type="Proteomes" id="UP001595932"/>
    </source>
</evidence>
<reference evidence="3" key="1">
    <citation type="journal article" date="2019" name="Int. J. Syst. Evol. Microbiol.">
        <title>The Global Catalogue of Microorganisms (GCM) 10K type strain sequencing project: providing services to taxonomists for standard genome sequencing and annotation.</title>
        <authorList>
            <consortium name="The Broad Institute Genomics Platform"/>
            <consortium name="The Broad Institute Genome Sequencing Center for Infectious Disease"/>
            <person name="Wu L."/>
            <person name="Ma J."/>
        </authorList>
    </citation>
    <scope>NUCLEOTIDE SEQUENCE [LARGE SCALE GENOMIC DNA]</scope>
    <source>
        <strain evidence="3">CGMCC 1.12151</strain>
    </source>
</reference>
<protein>
    <submittedName>
        <fullName evidence="2">Uncharacterized protein</fullName>
    </submittedName>
</protein>
<dbReference type="RefSeq" id="WP_377278519.1">
    <property type="nucleotide sequence ID" value="NZ_JBHSGL010000005.1"/>
</dbReference>
<name>A0ABV9MCU9_9BACL</name>
<keyword evidence="1" id="KW-0732">Signal</keyword>
<accession>A0ABV9MCU9</accession>
<organism evidence="2 3">
    <name type="scientific">Planococcus dechangensis</name>
    <dbReference type="NCBI Taxonomy" id="1176255"/>
    <lineage>
        <taxon>Bacteria</taxon>
        <taxon>Bacillati</taxon>
        <taxon>Bacillota</taxon>
        <taxon>Bacilli</taxon>
        <taxon>Bacillales</taxon>
        <taxon>Caryophanaceae</taxon>
        <taxon>Planococcus</taxon>
    </lineage>
</organism>
<comment type="caution">
    <text evidence="2">The sequence shown here is derived from an EMBL/GenBank/DDBJ whole genome shotgun (WGS) entry which is preliminary data.</text>
</comment>
<proteinExistence type="predicted"/>
<evidence type="ECO:0000256" key="1">
    <source>
        <dbReference type="SAM" id="SignalP"/>
    </source>
</evidence>
<feature type="signal peptide" evidence="1">
    <location>
        <begin position="1"/>
        <end position="28"/>
    </location>
</feature>
<dbReference type="Proteomes" id="UP001595932">
    <property type="component" value="Unassembled WGS sequence"/>
</dbReference>